<dbReference type="GeneID" id="80820230"/>
<comment type="caution">
    <text evidence="9">The sequence shown here is derived from an EMBL/GenBank/DDBJ whole genome shotgun (WGS) entry which is preliminary data.</text>
</comment>
<keyword evidence="2 6" id="KW-0645">Protease</keyword>
<dbReference type="Proteomes" id="UP000182932">
    <property type="component" value="Unassembled WGS sequence"/>
</dbReference>
<feature type="active site" description="Charge relay system" evidence="5 6">
    <location>
        <position position="341"/>
    </location>
</feature>
<feature type="compositionally biased region" description="Low complexity" evidence="7">
    <location>
        <begin position="386"/>
        <end position="396"/>
    </location>
</feature>
<feature type="active site" description="Charge relay system" evidence="5 6">
    <location>
        <position position="137"/>
    </location>
</feature>
<evidence type="ECO:0000256" key="7">
    <source>
        <dbReference type="SAM" id="MobiDB-lite"/>
    </source>
</evidence>
<keyword evidence="3 6" id="KW-0378">Hydrolase</keyword>
<dbReference type="Pfam" id="PF00082">
    <property type="entry name" value="Peptidase_S8"/>
    <property type="match status" value="1"/>
</dbReference>
<sequence length="406" mass="41917">MSQILHEFLRPQPTGGTIVTFHKDSDVATQRQALVRSAGEGVRSLSGGPGRSAEMSDDAPAFHLEEVGIGVISEHVDAQRSAGILSGEESVVEARPEFWLFAIQDFQDTADRTWGIAATGAETSQFTGAGIKLAVLDTGLDFEHPDFTGRNLVQQSFVTGQLAQDVQGHGTHCCGTAAGREVSQGVPRYGVAPEVHLHVGKVLNDSGSGRERDIINGMIWAIQQGCAVISMSLGRRVRQGEGPSAAYERVGELALDSGSLIIAAAGNDSARQFGFIAPVGAPANSQSIMAVAALDENLKIADFSCGEINAGGGEVDIAGPGVNVLSSVPRPQLYDVKSGTSMACPHVAGIAALLAQSDANLRGKALWTALTDSAKALSAPASDVGAGLAQAPQGAPDEGYGKTPVA</sequence>
<evidence type="ECO:0000256" key="2">
    <source>
        <dbReference type="ARBA" id="ARBA00022670"/>
    </source>
</evidence>
<dbReference type="RefSeq" id="WP_074838516.1">
    <property type="nucleotide sequence ID" value="NZ_FNYY01000019.1"/>
</dbReference>
<name>A0A975ZQ73_9RHOB</name>
<evidence type="ECO:0000313" key="10">
    <source>
        <dbReference type="Proteomes" id="UP000182932"/>
    </source>
</evidence>
<protein>
    <submittedName>
        <fullName evidence="9">Subtilase family protein</fullName>
    </submittedName>
</protein>
<dbReference type="InterPro" id="IPR022398">
    <property type="entry name" value="Peptidase_S8_His-AS"/>
</dbReference>
<evidence type="ECO:0000256" key="5">
    <source>
        <dbReference type="PIRSR" id="PIRSR615500-1"/>
    </source>
</evidence>
<dbReference type="PANTHER" id="PTHR43806">
    <property type="entry name" value="PEPTIDASE S8"/>
    <property type="match status" value="1"/>
</dbReference>
<dbReference type="PROSITE" id="PS51892">
    <property type="entry name" value="SUBTILASE"/>
    <property type="match status" value="1"/>
</dbReference>
<evidence type="ECO:0000256" key="3">
    <source>
        <dbReference type="ARBA" id="ARBA00022801"/>
    </source>
</evidence>
<evidence type="ECO:0000259" key="8">
    <source>
        <dbReference type="Pfam" id="PF00082"/>
    </source>
</evidence>
<dbReference type="InterPro" id="IPR023828">
    <property type="entry name" value="Peptidase_S8_Ser-AS"/>
</dbReference>
<dbReference type="InterPro" id="IPR036852">
    <property type="entry name" value="Peptidase_S8/S53_dom_sf"/>
</dbReference>
<feature type="domain" description="Peptidase S8/S53" evidence="8">
    <location>
        <begin position="128"/>
        <end position="385"/>
    </location>
</feature>
<dbReference type="GO" id="GO:0004252">
    <property type="term" value="F:serine-type endopeptidase activity"/>
    <property type="evidence" value="ECO:0007669"/>
    <property type="project" value="UniProtKB-UniRule"/>
</dbReference>
<proteinExistence type="inferred from homology"/>
<dbReference type="AlphaFoldDB" id="A0A975ZQ73"/>
<dbReference type="SUPFAM" id="SSF52743">
    <property type="entry name" value="Subtilisin-like"/>
    <property type="match status" value="1"/>
</dbReference>
<evidence type="ECO:0000256" key="1">
    <source>
        <dbReference type="ARBA" id="ARBA00011073"/>
    </source>
</evidence>
<dbReference type="Gene3D" id="3.40.50.200">
    <property type="entry name" value="Peptidase S8/S53 domain"/>
    <property type="match status" value="1"/>
</dbReference>
<feature type="region of interest" description="Disordered" evidence="7">
    <location>
        <begin position="386"/>
        <end position="406"/>
    </location>
</feature>
<feature type="active site" description="Charge relay system" evidence="5 6">
    <location>
        <position position="169"/>
    </location>
</feature>
<gene>
    <name evidence="9" type="ORF">SAMN04487940_11922</name>
</gene>
<keyword evidence="4 6" id="KW-0720">Serine protease</keyword>
<dbReference type="InterPro" id="IPR050131">
    <property type="entry name" value="Peptidase_S8_subtilisin-like"/>
</dbReference>
<dbReference type="EMBL" id="FNYY01000019">
    <property type="protein sequence ID" value="SEK02399.1"/>
    <property type="molecule type" value="Genomic_DNA"/>
</dbReference>
<evidence type="ECO:0000256" key="4">
    <source>
        <dbReference type="ARBA" id="ARBA00022825"/>
    </source>
</evidence>
<keyword evidence="10" id="KW-1185">Reference proteome</keyword>
<reference evidence="9 10" key="1">
    <citation type="submission" date="2016-10" db="EMBL/GenBank/DDBJ databases">
        <authorList>
            <person name="Varghese N."/>
            <person name="Submissions S."/>
        </authorList>
    </citation>
    <scope>NUCLEOTIDE SEQUENCE [LARGE SCALE GENOMIC DNA]</scope>
    <source>
        <strain evidence="9 10">FF3</strain>
    </source>
</reference>
<dbReference type="PRINTS" id="PR00723">
    <property type="entry name" value="SUBTILISIN"/>
</dbReference>
<evidence type="ECO:0000313" key="9">
    <source>
        <dbReference type="EMBL" id="SEK02399.1"/>
    </source>
</evidence>
<dbReference type="PROSITE" id="PS00138">
    <property type="entry name" value="SUBTILASE_SER"/>
    <property type="match status" value="1"/>
</dbReference>
<dbReference type="GO" id="GO:0006508">
    <property type="term" value="P:proteolysis"/>
    <property type="evidence" value="ECO:0007669"/>
    <property type="project" value="UniProtKB-KW"/>
</dbReference>
<dbReference type="InterPro" id="IPR015500">
    <property type="entry name" value="Peptidase_S8_subtilisin-rel"/>
</dbReference>
<dbReference type="InterPro" id="IPR000209">
    <property type="entry name" value="Peptidase_S8/S53_dom"/>
</dbReference>
<comment type="similarity">
    <text evidence="1 6">Belongs to the peptidase S8 family.</text>
</comment>
<accession>A0A975ZQ73</accession>
<dbReference type="PROSITE" id="PS00137">
    <property type="entry name" value="SUBTILASE_HIS"/>
    <property type="match status" value="1"/>
</dbReference>
<evidence type="ECO:0000256" key="6">
    <source>
        <dbReference type="PROSITE-ProRule" id="PRU01240"/>
    </source>
</evidence>
<organism evidence="9 10">
    <name type="scientific">Marinovum algicola</name>
    <dbReference type="NCBI Taxonomy" id="42444"/>
    <lineage>
        <taxon>Bacteria</taxon>
        <taxon>Pseudomonadati</taxon>
        <taxon>Pseudomonadota</taxon>
        <taxon>Alphaproteobacteria</taxon>
        <taxon>Rhodobacterales</taxon>
        <taxon>Roseobacteraceae</taxon>
        <taxon>Marinovum</taxon>
    </lineage>
</organism>
<dbReference type="PANTHER" id="PTHR43806:SF11">
    <property type="entry name" value="CEREVISIN-RELATED"/>
    <property type="match status" value="1"/>
</dbReference>